<evidence type="ECO:0000313" key="3">
    <source>
        <dbReference type="Proteomes" id="UP000762676"/>
    </source>
</evidence>
<dbReference type="GO" id="GO:0003676">
    <property type="term" value="F:nucleic acid binding"/>
    <property type="evidence" value="ECO:0007669"/>
    <property type="project" value="InterPro"/>
</dbReference>
<protein>
    <submittedName>
        <fullName evidence="2">Gypsy retrotransposon integrase-like protein 1</fullName>
    </submittedName>
</protein>
<dbReference type="PANTHER" id="PTHR37984">
    <property type="entry name" value="PROTEIN CBG26694"/>
    <property type="match status" value="1"/>
</dbReference>
<dbReference type="InterPro" id="IPR001584">
    <property type="entry name" value="Integrase_cat-core"/>
</dbReference>
<dbReference type="Proteomes" id="UP000762676">
    <property type="component" value="Unassembled WGS sequence"/>
</dbReference>
<dbReference type="PANTHER" id="PTHR37984:SF15">
    <property type="entry name" value="INTEGRASE CATALYTIC DOMAIN-CONTAINING PROTEIN"/>
    <property type="match status" value="1"/>
</dbReference>
<evidence type="ECO:0000259" key="1">
    <source>
        <dbReference type="PROSITE" id="PS50994"/>
    </source>
</evidence>
<dbReference type="Pfam" id="PF00665">
    <property type="entry name" value="rve"/>
    <property type="match status" value="1"/>
</dbReference>
<dbReference type="InterPro" id="IPR050951">
    <property type="entry name" value="Retrovirus_Pol_polyprotein"/>
</dbReference>
<feature type="domain" description="Integrase catalytic" evidence="1">
    <location>
        <begin position="125"/>
        <end position="281"/>
    </location>
</feature>
<reference evidence="2 3" key="1">
    <citation type="journal article" date="2021" name="Elife">
        <title>Chloroplast acquisition without the gene transfer in kleptoplastic sea slugs, Plakobranchus ocellatus.</title>
        <authorList>
            <person name="Maeda T."/>
            <person name="Takahashi S."/>
            <person name="Yoshida T."/>
            <person name="Shimamura S."/>
            <person name="Takaki Y."/>
            <person name="Nagai Y."/>
            <person name="Toyoda A."/>
            <person name="Suzuki Y."/>
            <person name="Arimoto A."/>
            <person name="Ishii H."/>
            <person name="Satoh N."/>
            <person name="Nishiyama T."/>
            <person name="Hasebe M."/>
            <person name="Maruyama T."/>
            <person name="Minagawa J."/>
            <person name="Obokata J."/>
            <person name="Shigenobu S."/>
        </authorList>
    </citation>
    <scope>NUCLEOTIDE SEQUENCE [LARGE SCALE GENOMIC DNA]</scope>
</reference>
<dbReference type="Pfam" id="PF17921">
    <property type="entry name" value="Integrase_H2C2"/>
    <property type="match status" value="1"/>
</dbReference>
<dbReference type="Gene3D" id="3.30.420.10">
    <property type="entry name" value="Ribonuclease H-like superfamily/Ribonuclease H"/>
    <property type="match status" value="1"/>
</dbReference>
<dbReference type="FunFam" id="1.10.340.70:FF:000001">
    <property type="entry name" value="Retrovirus-related Pol polyprotein from transposon gypsy-like Protein"/>
    <property type="match status" value="1"/>
</dbReference>
<dbReference type="EMBL" id="BMAT01011938">
    <property type="protein sequence ID" value="GFR82395.1"/>
    <property type="molecule type" value="Genomic_DNA"/>
</dbReference>
<dbReference type="SUPFAM" id="SSF53098">
    <property type="entry name" value="Ribonuclease H-like"/>
    <property type="match status" value="1"/>
</dbReference>
<dbReference type="FunFam" id="3.30.420.10:FF:000032">
    <property type="entry name" value="Retrovirus-related Pol polyprotein from transposon 297-like Protein"/>
    <property type="match status" value="1"/>
</dbReference>
<proteinExistence type="predicted"/>
<sequence length="288" mass="32754">MQAEDQSLRLCFQDADTGKEKMFKFSSAKYTIKNGLLYRQYKRNCQEHDQLVIPSLLVPSVLKLAHDVPVAGHMGVARTKERILQSFYWPNVQKDVKMYCRSCKTCQMTLAKRRTPKAPVQPIPVISEPFQKVAIDLDGPIAPHIDKGNRYILTIVDSATRWPEAIPLRNITTVAVTEAVSSAFSRLGLPKQFLADRGTQFMSELMKELFSIQPINTSPYHPASNGMCERLNGTLETMLRKVAEDPPKDWDLYLPAVLFAYREMRQESTGYSPFEIVYGRLPRGPIEI</sequence>
<dbReference type="AlphaFoldDB" id="A0AAV4GBJ6"/>
<comment type="caution">
    <text evidence="2">The sequence shown here is derived from an EMBL/GenBank/DDBJ whole genome shotgun (WGS) entry which is preliminary data.</text>
</comment>
<organism evidence="2 3">
    <name type="scientific">Elysia marginata</name>
    <dbReference type="NCBI Taxonomy" id="1093978"/>
    <lineage>
        <taxon>Eukaryota</taxon>
        <taxon>Metazoa</taxon>
        <taxon>Spiralia</taxon>
        <taxon>Lophotrochozoa</taxon>
        <taxon>Mollusca</taxon>
        <taxon>Gastropoda</taxon>
        <taxon>Heterobranchia</taxon>
        <taxon>Euthyneura</taxon>
        <taxon>Panpulmonata</taxon>
        <taxon>Sacoglossa</taxon>
        <taxon>Placobranchoidea</taxon>
        <taxon>Plakobranchidae</taxon>
        <taxon>Elysia</taxon>
    </lineage>
</organism>
<dbReference type="Gene3D" id="1.10.340.70">
    <property type="match status" value="1"/>
</dbReference>
<dbReference type="InterPro" id="IPR036397">
    <property type="entry name" value="RNaseH_sf"/>
</dbReference>
<keyword evidence="3" id="KW-1185">Reference proteome</keyword>
<gene>
    <name evidence="2" type="ORF">ElyMa_005949800</name>
</gene>
<name>A0AAV4GBJ6_9GAST</name>
<dbReference type="InterPro" id="IPR041588">
    <property type="entry name" value="Integrase_H2C2"/>
</dbReference>
<dbReference type="PROSITE" id="PS50994">
    <property type="entry name" value="INTEGRASE"/>
    <property type="match status" value="1"/>
</dbReference>
<dbReference type="GO" id="GO:0015074">
    <property type="term" value="P:DNA integration"/>
    <property type="evidence" value="ECO:0007669"/>
    <property type="project" value="InterPro"/>
</dbReference>
<dbReference type="InterPro" id="IPR012337">
    <property type="entry name" value="RNaseH-like_sf"/>
</dbReference>
<evidence type="ECO:0000313" key="2">
    <source>
        <dbReference type="EMBL" id="GFR82395.1"/>
    </source>
</evidence>
<accession>A0AAV4GBJ6</accession>